<proteinExistence type="inferred from homology"/>
<evidence type="ECO:0000256" key="1">
    <source>
        <dbReference type="ARBA" id="ARBA00023125"/>
    </source>
</evidence>
<dbReference type="PANTHER" id="PTHR41251">
    <property type="entry name" value="NON-HOMOLOGOUS END JOINING PROTEIN KU"/>
    <property type="match status" value="1"/>
</dbReference>
<organism evidence="5 6">
    <name type="scientific">Natranaerobius trueperi</name>
    <dbReference type="NCBI Taxonomy" id="759412"/>
    <lineage>
        <taxon>Bacteria</taxon>
        <taxon>Bacillati</taxon>
        <taxon>Bacillota</taxon>
        <taxon>Clostridia</taxon>
        <taxon>Natranaerobiales</taxon>
        <taxon>Natranaerobiaceae</taxon>
        <taxon>Natranaerobius</taxon>
    </lineage>
</organism>
<evidence type="ECO:0000313" key="6">
    <source>
        <dbReference type="Proteomes" id="UP000214588"/>
    </source>
</evidence>
<evidence type="ECO:0000256" key="3">
    <source>
        <dbReference type="HAMAP-Rule" id="MF_01875"/>
    </source>
</evidence>
<sequence length="263" mass="30222">MRPLWKGAISFGLVNVPVKMYAATEKKNIKFRYLHDDCKAPIEYKKVCSSCAKEVSKEEIVRGYEYEPGRYVVLEDEDFENLPDKQSRSIDIVEFIDLKEIDPVYYDKTYYLAPNETGEKGYQLLKQVLEEKGKVAVCQVVIRSKSMLSCIRVHNSTLTMETMYYPDEVRNPVEELGSDEFVDEAGEVSDKELEMAGKLVDGLTDSFNPDKFQDEYRKSLLDLIEAKIHNREIAEPKIETDERVVSLMDALEKSVDVIEEKSG</sequence>
<evidence type="ECO:0000256" key="2">
    <source>
        <dbReference type="ARBA" id="ARBA00023172"/>
    </source>
</evidence>
<gene>
    <name evidence="3" type="primary">ku</name>
    <name evidence="5" type="ORF">CDO51_03285</name>
</gene>
<dbReference type="PANTHER" id="PTHR41251:SF1">
    <property type="entry name" value="NON-HOMOLOGOUS END JOINING PROTEIN KU"/>
    <property type="match status" value="1"/>
</dbReference>
<dbReference type="AlphaFoldDB" id="A0A226BZX8"/>
<feature type="domain" description="Ku" evidence="4">
    <location>
        <begin position="52"/>
        <end position="180"/>
    </location>
</feature>
<evidence type="ECO:0000259" key="4">
    <source>
        <dbReference type="SMART" id="SM00559"/>
    </source>
</evidence>
<keyword evidence="1 3" id="KW-0238">DNA-binding</keyword>
<dbReference type="SUPFAM" id="SSF100939">
    <property type="entry name" value="SPOC domain-like"/>
    <property type="match status" value="1"/>
</dbReference>
<comment type="function">
    <text evidence="3">With LigD forms a non-homologous end joining (NHEJ) DNA repair enzyme, which repairs dsDNA breaks with reduced fidelity. Binds linear dsDNA with 5'- and 3'- overhangs but not closed circular dsDNA nor ssDNA. Recruits and stimulates the ligase activity of LigD.</text>
</comment>
<name>A0A226BZX8_9FIRM</name>
<dbReference type="CDD" id="cd00789">
    <property type="entry name" value="KU_like"/>
    <property type="match status" value="1"/>
</dbReference>
<dbReference type="GO" id="GO:0006310">
    <property type="term" value="P:DNA recombination"/>
    <property type="evidence" value="ECO:0007669"/>
    <property type="project" value="UniProtKB-KW"/>
</dbReference>
<dbReference type="EMBL" id="NIQC01000004">
    <property type="protein sequence ID" value="OWZ84536.1"/>
    <property type="molecule type" value="Genomic_DNA"/>
</dbReference>
<dbReference type="FunFam" id="2.40.290.10:FF:000004">
    <property type="entry name" value="Non-homologous end joining protein Ku"/>
    <property type="match status" value="1"/>
</dbReference>
<dbReference type="GO" id="GO:0003690">
    <property type="term" value="F:double-stranded DNA binding"/>
    <property type="evidence" value="ECO:0007669"/>
    <property type="project" value="UniProtKB-UniRule"/>
</dbReference>
<evidence type="ECO:0000313" key="5">
    <source>
        <dbReference type="EMBL" id="OWZ84536.1"/>
    </source>
</evidence>
<comment type="similarity">
    <text evidence="3">Belongs to the prokaryotic Ku family.</text>
</comment>
<dbReference type="OrthoDB" id="9795084at2"/>
<keyword evidence="2 3" id="KW-0233">DNA recombination</keyword>
<dbReference type="NCBIfam" id="TIGR02772">
    <property type="entry name" value="Ku_bact"/>
    <property type="match status" value="1"/>
</dbReference>
<reference evidence="5 6" key="1">
    <citation type="submission" date="2017-06" db="EMBL/GenBank/DDBJ databases">
        <title>Draft Genome Sequence of Natranaerobius trueperi halophilic, alkalithermophilic bacteria from soda lakes.</title>
        <authorList>
            <person name="Zhao B."/>
        </authorList>
    </citation>
    <scope>NUCLEOTIDE SEQUENCE [LARGE SCALE GENOMIC DNA]</scope>
    <source>
        <strain evidence="5 6">DSM 18760</strain>
    </source>
</reference>
<dbReference type="InterPro" id="IPR016194">
    <property type="entry name" value="SPOC-like_C_dom_sf"/>
</dbReference>
<dbReference type="GO" id="GO:0006303">
    <property type="term" value="P:double-strand break repair via nonhomologous end joining"/>
    <property type="evidence" value="ECO:0007669"/>
    <property type="project" value="UniProtKB-UniRule"/>
</dbReference>
<dbReference type="Pfam" id="PF02735">
    <property type="entry name" value="Ku"/>
    <property type="match status" value="1"/>
</dbReference>
<dbReference type="HAMAP" id="MF_01875">
    <property type="entry name" value="Prokaryotic_Ku"/>
    <property type="match status" value="1"/>
</dbReference>
<accession>A0A226BZX8</accession>
<dbReference type="InterPro" id="IPR006164">
    <property type="entry name" value="DNA_bd_Ku70/Ku80"/>
</dbReference>
<keyword evidence="3" id="KW-0227">DNA damage</keyword>
<dbReference type="PIRSF" id="PIRSF006493">
    <property type="entry name" value="Prok_Ku"/>
    <property type="match status" value="1"/>
</dbReference>
<keyword evidence="3" id="KW-0234">DNA repair</keyword>
<dbReference type="RefSeq" id="WP_089022866.1">
    <property type="nucleotide sequence ID" value="NZ_NIQC01000004.1"/>
</dbReference>
<comment type="subunit">
    <text evidence="3">Homodimer. Interacts with LigD.</text>
</comment>
<dbReference type="SMART" id="SM00559">
    <property type="entry name" value="Ku78"/>
    <property type="match status" value="1"/>
</dbReference>
<dbReference type="Gene3D" id="2.40.290.10">
    <property type="match status" value="1"/>
</dbReference>
<protein>
    <recommendedName>
        <fullName evidence="3">Non-homologous end joining protein Ku</fullName>
    </recommendedName>
</protein>
<keyword evidence="6" id="KW-1185">Reference proteome</keyword>
<dbReference type="Proteomes" id="UP000214588">
    <property type="component" value="Unassembled WGS sequence"/>
</dbReference>
<dbReference type="InterPro" id="IPR009187">
    <property type="entry name" value="Prok_Ku"/>
</dbReference>
<comment type="caution">
    <text evidence="5">The sequence shown here is derived from an EMBL/GenBank/DDBJ whole genome shotgun (WGS) entry which is preliminary data.</text>
</comment>